<dbReference type="AlphaFoldDB" id="D9PGA8"/>
<gene>
    <name evidence="1" type="ORF">LDC_0555</name>
</gene>
<name>D9PGA8_9ZZZZ</name>
<sequence length="227" mass="24647">MFFNEVESFRAKRTKSAIQANYNWRLLGPIGEPSSSRSEHGIGRVNIYSGFDPTNPDVYWAGSAGGGVWKSTNAGRNWFTFPFTQFLSLGVSDIGISPSNPNIVYVATGDADGSSATRSPGSIGVIKTTNGGASWTTTNLNFYLLDNKILGRLLVDPDDPNIVIVASFDGIYKTIDGGSIWAKKSNGTFIDMEFKTDDETMYMLPHFPGAAPIKYSSPLTRAIHGKK</sequence>
<dbReference type="Gene3D" id="2.130.10.10">
    <property type="entry name" value="YVTN repeat-like/Quinoprotein amine dehydrogenase"/>
    <property type="match status" value="2"/>
</dbReference>
<evidence type="ECO:0000313" key="1">
    <source>
        <dbReference type="EMBL" id="EFK97407.1"/>
    </source>
</evidence>
<comment type="caution">
    <text evidence="1">The sequence shown here is derived from an EMBL/GenBank/DDBJ whole genome shotgun (WGS) entry which is preliminary data.</text>
</comment>
<dbReference type="InterPro" id="IPR015943">
    <property type="entry name" value="WD40/YVTN_repeat-like_dom_sf"/>
</dbReference>
<dbReference type="EMBL" id="ADZX01000215">
    <property type="protein sequence ID" value="EFK97407.1"/>
    <property type="molecule type" value="Genomic_DNA"/>
</dbReference>
<reference evidence="1" key="1">
    <citation type="submission" date="2010-07" db="EMBL/GenBank/DDBJ databases">
        <authorList>
            <consortium name="CONSOLIDER consortium CSD2007-00005"/>
            <person name="Guazzaroni M.-E."/>
            <person name="Richter M."/>
            <person name="Garcia-Salamanca A."/>
            <person name="Yarza P."/>
            <person name="Ferrer M."/>
        </authorList>
    </citation>
    <scope>NUCLEOTIDE SEQUENCE</scope>
</reference>
<accession>D9PGA8</accession>
<organism evidence="1">
    <name type="scientific">sediment metagenome</name>
    <dbReference type="NCBI Taxonomy" id="749907"/>
    <lineage>
        <taxon>unclassified sequences</taxon>
        <taxon>metagenomes</taxon>
        <taxon>ecological metagenomes</taxon>
    </lineage>
</organism>
<reference evidence="1" key="2">
    <citation type="journal article" date="2011" name="Microb. Ecol.">
        <title>Taxonomic and Functional Metagenomic Profiling of the Microbial Community in the Anoxic Sediment of a Sub-saline Shallow Lake (Laguna de Carrizo, Central Spain).</title>
        <authorList>
            <person name="Ferrer M."/>
            <person name="Guazzaroni M.E."/>
            <person name="Richter M."/>
            <person name="Garcia-Salamanca A."/>
            <person name="Yarza P."/>
            <person name="Suarez-Suarez A."/>
            <person name="Solano J."/>
            <person name="Alcaide M."/>
            <person name="van Dillewijn P."/>
            <person name="Molina-Henares M.A."/>
            <person name="Lopez-Cortes N."/>
            <person name="Al-Ramahi Y."/>
            <person name="Guerrero C."/>
            <person name="Acosta A."/>
            <person name="de Eugenio L.I."/>
            <person name="Martinez V."/>
            <person name="Marques S."/>
            <person name="Rojo F."/>
            <person name="Santero E."/>
            <person name="Genilloud O."/>
            <person name="Perez-Perez J."/>
            <person name="Rossello-Mora R."/>
            <person name="Ramos J.L."/>
        </authorList>
    </citation>
    <scope>NUCLEOTIDE SEQUENCE</scope>
</reference>
<proteinExistence type="predicted"/>
<dbReference type="SUPFAM" id="SSF110296">
    <property type="entry name" value="Oligoxyloglucan reducing end-specific cellobiohydrolase"/>
    <property type="match status" value="1"/>
</dbReference>
<protein>
    <recommendedName>
        <fullName evidence="2">Glycosyl hydrolase</fullName>
    </recommendedName>
</protein>
<evidence type="ECO:0008006" key="2">
    <source>
        <dbReference type="Google" id="ProtNLM"/>
    </source>
</evidence>